<organism evidence="2 3">
    <name type="scientific">Escallonia herrerae</name>
    <dbReference type="NCBI Taxonomy" id="1293975"/>
    <lineage>
        <taxon>Eukaryota</taxon>
        <taxon>Viridiplantae</taxon>
        <taxon>Streptophyta</taxon>
        <taxon>Embryophyta</taxon>
        <taxon>Tracheophyta</taxon>
        <taxon>Spermatophyta</taxon>
        <taxon>Magnoliopsida</taxon>
        <taxon>eudicotyledons</taxon>
        <taxon>Gunneridae</taxon>
        <taxon>Pentapetalae</taxon>
        <taxon>asterids</taxon>
        <taxon>campanulids</taxon>
        <taxon>Escalloniales</taxon>
        <taxon>Escalloniaceae</taxon>
        <taxon>Escallonia</taxon>
    </lineage>
</organism>
<dbReference type="AlphaFoldDB" id="A0AA88VP68"/>
<reference evidence="2" key="1">
    <citation type="submission" date="2022-12" db="EMBL/GenBank/DDBJ databases">
        <title>Draft genome assemblies for two species of Escallonia (Escalloniales).</title>
        <authorList>
            <person name="Chanderbali A."/>
            <person name="Dervinis C."/>
            <person name="Anghel I."/>
            <person name="Soltis D."/>
            <person name="Soltis P."/>
            <person name="Zapata F."/>
        </authorList>
    </citation>
    <scope>NUCLEOTIDE SEQUENCE</scope>
    <source>
        <strain evidence="2">UCBG64.0493</strain>
        <tissue evidence="2">Leaf</tissue>
    </source>
</reference>
<dbReference type="EMBL" id="JAVXUP010001346">
    <property type="protein sequence ID" value="KAK3012831.1"/>
    <property type="molecule type" value="Genomic_DNA"/>
</dbReference>
<accession>A0AA88VP68</accession>
<comment type="caution">
    <text evidence="2">The sequence shown here is derived from an EMBL/GenBank/DDBJ whole genome shotgun (WGS) entry which is preliminary data.</text>
</comment>
<proteinExistence type="predicted"/>
<sequence length="485" mass="54083">MKDNSLKMEIRDGPSNQVTNVRGKGKSPRKTLTKDTSQPKACWDEFSYRKFIELCMNQIKSENKPGTHFNRDGDWQNWDNLMHGESSLGWDLVRKTNNPKLAKFRYKNLDTYKNYYDPMFRDITATVSFGVDDTTIVGEEGDNDDVQPLVGSRLANMTTNVNTRGLQIVFPELPKRSLAISEKRSNKRKKGKVSKCTSLSEQIDGMLSLLSNKNNESQSSNALTIKKLHANKYHVVDAGYPNMKGYLAPYKGLNIQYHMPEFHRVERTFGVWKARWARLHDMPYYDFGDQVKIVLASTAVQNYIRKMGSSKNAVNIAEQERYYSNDANGGDDNNDRGTPFTFPSVVVLHVVPKMCFQDFVEKNGLGLTCASMATSSSCDGPADETNLIGAGEIRIGDLSMMVADRDGDLGKHAAVVVVDRICDGFVVGLVTDGAPLTSWCMAKMLVVVRMAGPMVVWWYGYGFSIGGDVGGGTIMEIGGGLLFWN</sequence>
<gene>
    <name evidence="2" type="ORF">RJ639_008610</name>
</gene>
<evidence type="ECO:0000313" key="3">
    <source>
        <dbReference type="Proteomes" id="UP001188597"/>
    </source>
</evidence>
<protein>
    <submittedName>
        <fullName evidence="2">Uncharacterized protein</fullName>
    </submittedName>
</protein>
<dbReference type="Proteomes" id="UP001188597">
    <property type="component" value="Unassembled WGS sequence"/>
</dbReference>
<feature type="compositionally biased region" description="Basic and acidic residues" evidence="1">
    <location>
        <begin position="1"/>
        <end position="12"/>
    </location>
</feature>
<evidence type="ECO:0000256" key="1">
    <source>
        <dbReference type="SAM" id="MobiDB-lite"/>
    </source>
</evidence>
<feature type="region of interest" description="Disordered" evidence="1">
    <location>
        <begin position="1"/>
        <end position="36"/>
    </location>
</feature>
<name>A0AA88VP68_9ASTE</name>
<keyword evidence="3" id="KW-1185">Reference proteome</keyword>
<evidence type="ECO:0000313" key="2">
    <source>
        <dbReference type="EMBL" id="KAK3012831.1"/>
    </source>
</evidence>